<protein>
    <submittedName>
        <fullName evidence="1">Uncharacterized protein</fullName>
    </submittedName>
</protein>
<organism evidence="1 2">
    <name type="scientific">Leptospira ryugenii</name>
    <dbReference type="NCBI Taxonomy" id="1917863"/>
    <lineage>
        <taxon>Bacteria</taxon>
        <taxon>Pseudomonadati</taxon>
        <taxon>Spirochaetota</taxon>
        <taxon>Spirochaetia</taxon>
        <taxon>Leptospirales</taxon>
        <taxon>Leptospiraceae</taxon>
        <taxon>Leptospira</taxon>
    </lineage>
</organism>
<dbReference type="RefSeq" id="WP_108974198.1">
    <property type="nucleotide sequence ID" value="NZ_BFBB01000003.1"/>
</dbReference>
<dbReference type="Proteomes" id="UP000245133">
    <property type="component" value="Unassembled WGS sequence"/>
</dbReference>
<name>A0A2P2DXL5_9LEPT</name>
<accession>A0A2P2DXL5</accession>
<reference evidence="1 2" key="1">
    <citation type="submission" date="2018-02" db="EMBL/GenBank/DDBJ databases">
        <title>Novel Leptospira species isolated from soil and water in Japan.</title>
        <authorList>
            <person name="Nakao R."/>
            <person name="Masuzawa T."/>
        </authorList>
    </citation>
    <scope>NUCLEOTIDE SEQUENCE [LARGE SCALE GENOMIC DNA]</scope>
    <source>
        <strain evidence="1 2">YH101</strain>
    </source>
</reference>
<dbReference type="EMBL" id="BFBB01000003">
    <property type="protein sequence ID" value="GBF49369.1"/>
    <property type="molecule type" value="Genomic_DNA"/>
</dbReference>
<sequence length="95" mass="10930">MKSADEWKQEFASVFFHSILTDLALIEDDLSDFEIKQLVLRALQKVPEMDVEWGEADRFGKSTLLIKKGQSLLVVESTALINTIRVLWSEYLANR</sequence>
<proteinExistence type="predicted"/>
<evidence type="ECO:0000313" key="2">
    <source>
        <dbReference type="Proteomes" id="UP000245133"/>
    </source>
</evidence>
<comment type="caution">
    <text evidence="1">The sequence shown here is derived from an EMBL/GenBank/DDBJ whole genome shotgun (WGS) entry which is preliminary data.</text>
</comment>
<keyword evidence="2" id="KW-1185">Reference proteome</keyword>
<dbReference type="AlphaFoldDB" id="A0A2P2DXL5"/>
<gene>
    <name evidence="1" type="ORF">LPTSP4_08800</name>
</gene>
<evidence type="ECO:0000313" key="1">
    <source>
        <dbReference type="EMBL" id="GBF49369.1"/>
    </source>
</evidence>
<dbReference type="OrthoDB" id="335016at2"/>